<accession>A0A401T5G3</accession>
<evidence type="ECO:0000313" key="2">
    <source>
        <dbReference type="Proteomes" id="UP000287033"/>
    </source>
</evidence>
<keyword evidence="2" id="KW-1185">Reference proteome</keyword>
<protein>
    <submittedName>
        <fullName evidence="1">Uncharacterized protein</fullName>
    </submittedName>
</protein>
<comment type="caution">
    <text evidence="1">The sequence shown here is derived from an EMBL/GenBank/DDBJ whole genome shotgun (WGS) entry which is preliminary data.</text>
</comment>
<dbReference type="EMBL" id="BEZZ01001070">
    <property type="protein sequence ID" value="GCC37857.1"/>
    <property type="molecule type" value="Genomic_DNA"/>
</dbReference>
<name>A0A401T5G3_CHIPU</name>
<evidence type="ECO:0000313" key="1">
    <source>
        <dbReference type="EMBL" id="GCC37857.1"/>
    </source>
</evidence>
<dbReference type="Proteomes" id="UP000287033">
    <property type="component" value="Unassembled WGS sequence"/>
</dbReference>
<organism evidence="1 2">
    <name type="scientific">Chiloscyllium punctatum</name>
    <name type="common">Brownbanded bambooshark</name>
    <name type="synonym">Hemiscyllium punctatum</name>
    <dbReference type="NCBI Taxonomy" id="137246"/>
    <lineage>
        <taxon>Eukaryota</taxon>
        <taxon>Metazoa</taxon>
        <taxon>Chordata</taxon>
        <taxon>Craniata</taxon>
        <taxon>Vertebrata</taxon>
        <taxon>Chondrichthyes</taxon>
        <taxon>Elasmobranchii</taxon>
        <taxon>Galeomorphii</taxon>
        <taxon>Galeoidea</taxon>
        <taxon>Orectolobiformes</taxon>
        <taxon>Hemiscylliidae</taxon>
        <taxon>Chiloscyllium</taxon>
    </lineage>
</organism>
<proteinExistence type="predicted"/>
<gene>
    <name evidence="1" type="ORF">chiPu_0016365</name>
</gene>
<dbReference type="AlphaFoldDB" id="A0A401T5G3"/>
<sequence length="100" mass="10975">MTQCAMASAGDGLSLEFLPERSEQWTDTSAGHQRGMTLLIRNAVALKDVGIPSVILEMQEILANLCAKRFDARQQTFRGSDWVEPRSALGLPVLAQLMLT</sequence>
<reference evidence="1 2" key="1">
    <citation type="journal article" date="2018" name="Nat. Ecol. Evol.">
        <title>Shark genomes provide insights into elasmobranch evolution and the origin of vertebrates.</title>
        <authorList>
            <person name="Hara Y"/>
            <person name="Yamaguchi K"/>
            <person name="Onimaru K"/>
            <person name="Kadota M"/>
            <person name="Koyanagi M"/>
            <person name="Keeley SD"/>
            <person name="Tatsumi K"/>
            <person name="Tanaka K"/>
            <person name="Motone F"/>
            <person name="Kageyama Y"/>
            <person name="Nozu R"/>
            <person name="Adachi N"/>
            <person name="Nishimura O"/>
            <person name="Nakagawa R"/>
            <person name="Tanegashima C"/>
            <person name="Kiyatake I"/>
            <person name="Matsumoto R"/>
            <person name="Murakumo K"/>
            <person name="Nishida K"/>
            <person name="Terakita A"/>
            <person name="Kuratani S"/>
            <person name="Sato K"/>
            <person name="Hyodo S Kuraku.S."/>
        </authorList>
    </citation>
    <scope>NUCLEOTIDE SEQUENCE [LARGE SCALE GENOMIC DNA]</scope>
</reference>